<evidence type="ECO:0000313" key="3">
    <source>
        <dbReference type="Proteomes" id="UP000646911"/>
    </source>
</evidence>
<dbReference type="Pfam" id="PF00583">
    <property type="entry name" value="Acetyltransf_1"/>
    <property type="match status" value="1"/>
</dbReference>
<accession>A0ABR6Z3K5</accession>
<dbReference type="Proteomes" id="UP000646911">
    <property type="component" value="Unassembled WGS sequence"/>
</dbReference>
<name>A0ABR6Z3K5_9BURK</name>
<dbReference type="EMBL" id="JACOFX010000001">
    <property type="protein sequence ID" value="MBC3906194.1"/>
    <property type="molecule type" value="Genomic_DNA"/>
</dbReference>
<reference evidence="2 3" key="1">
    <citation type="submission" date="2020-08" db="EMBL/GenBank/DDBJ databases">
        <title>Novel species isolated from subtropical streams in China.</title>
        <authorList>
            <person name="Lu H."/>
        </authorList>
    </citation>
    <scope>NUCLEOTIDE SEQUENCE [LARGE SCALE GENOMIC DNA]</scope>
    <source>
        <strain evidence="2 3">NL8W</strain>
    </source>
</reference>
<gene>
    <name evidence="2" type="ORF">H8L47_01300</name>
</gene>
<dbReference type="Gene3D" id="3.40.630.30">
    <property type="match status" value="1"/>
</dbReference>
<comment type="caution">
    <text evidence="2">The sequence shown here is derived from an EMBL/GenBank/DDBJ whole genome shotgun (WGS) entry which is preliminary data.</text>
</comment>
<dbReference type="RefSeq" id="WP_186951432.1">
    <property type="nucleotide sequence ID" value="NZ_JACOFX010000001.1"/>
</dbReference>
<evidence type="ECO:0000313" key="2">
    <source>
        <dbReference type="EMBL" id="MBC3906194.1"/>
    </source>
</evidence>
<evidence type="ECO:0000259" key="1">
    <source>
        <dbReference type="PROSITE" id="PS51186"/>
    </source>
</evidence>
<dbReference type="InterPro" id="IPR016181">
    <property type="entry name" value="Acyl_CoA_acyltransferase"/>
</dbReference>
<dbReference type="PROSITE" id="PS51186">
    <property type="entry name" value="GNAT"/>
    <property type="match status" value="1"/>
</dbReference>
<keyword evidence="3" id="KW-1185">Reference proteome</keyword>
<sequence length="198" mass="22656">MRKQIAIALAQHIGKPLTPEVAVAIARELCDSQDKTPDTKQFPPQNYGEYLIQAELVRDSLPELHLLHERHYLETELHRASIPLNPDYDAVLDREHQGGLLQFTARVEATGELVGNMRVYLSQSIHTQTLVCTEDTFYLVPEHRGGFLAVRLWQYVERWCIAIGVREIYFDSKTINSADSMARYLGYKPVAIKFAKVF</sequence>
<dbReference type="InterPro" id="IPR000182">
    <property type="entry name" value="GNAT_dom"/>
</dbReference>
<protein>
    <submittedName>
        <fullName evidence="2">GNAT family N-acetyltransferase</fullName>
    </submittedName>
</protein>
<proteinExistence type="predicted"/>
<organism evidence="2 3">
    <name type="scientific">Undibacterium umbellatum</name>
    <dbReference type="NCBI Taxonomy" id="2762300"/>
    <lineage>
        <taxon>Bacteria</taxon>
        <taxon>Pseudomonadati</taxon>
        <taxon>Pseudomonadota</taxon>
        <taxon>Betaproteobacteria</taxon>
        <taxon>Burkholderiales</taxon>
        <taxon>Oxalobacteraceae</taxon>
        <taxon>Undibacterium</taxon>
    </lineage>
</organism>
<dbReference type="SUPFAM" id="SSF55729">
    <property type="entry name" value="Acyl-CoA N-acyltransferases (Nat)"/>
    <property type="match status" value="1"/>
</dbReference>
<feature type="domain" description="N-acetyltransferase" evidence="1">
    <location>
        <begin position="55"/>
        <end position="198"/>
    </location>
</feature>